<organism evidence="3 4">
    <name type="scientific">Petrimonas mucosa</name>
    <dbReference type="NCBI Taxonomy" id="1642646"/>
    <lineage>
        <taxon>Bacteria</taxon>
        <taxon>Pseudomonadati</taxon>
        <taxon>Bacteroidota</taxon>
        <taxon>Bacteroidia</taxon>
        <taxon>Bacteroidales</taxon>
        <taxon>Dysgonomonadaceae</taxon>
        <taxon>Petrimonas</taxon>
    </lineage>
</organism>
<dbReference type="InterPro" id="IPR047710">
    <property type="entry name" value="Transpos_IS5-like"/>
</dbReference>
<dbReference type="PANTHER" id="PTHR33803:SF3">
    <property type="entry name" value="BLL1974 PROTEIN"/>
    <property type="match status" value="1"/>
</dbReference>
<reference evidence="3 4" key="1">
    <citation type="submission" date="2016-08" db="EMBL/GenBank/DDBJ databases">
        <authorList>
            <person name="Seilhamer J.J."/>
        </authorList>
    </citation>
    <scope>NUCLEOTIDE SEQUENCE [LARGE SCALE GENOMIC DNA]</scope>
    <source>
        <strain evidence="3">ING2-E5A</strain>
    </source>
</reference>
<evidence type="ECO:0000313" key="3">
    <source>
        <dbReference type="EMBL" id="SCM56088.1"/>
    </source>
</evidence>
<dbReference type="InterPro" id="IPR025668">
    <property type="entry name" value="Tnp_DDE_dom"/>
</dbReference>
<sequence length="449" mass="52961">MLAKQQDRSQHSLFFSLESTLNHKHPLFILANKIDWEMFEREFSPLYCPDHGRPAKPIRLMVGLLILKHIRDLSDESVVEQWSENNYYQYFCGEQEFQPRVPCEASELVHFRHRIGKEGIELILRESIRINGKDSNDKDVYIDTTVQEKNITFPTDDKLAKKIIKRCWKIADRNSLDLRQSYRRILKDLSYDQRFRNHPRNKGKARKADKKVRTIAGRLVRDVERKLGTMVDGYRNELDLYKRVLAQKKKDKNKVYSLHEVDVQCISKGKEHKLYEFGNKVSITRTGSGVIVGALSFRNEFDGHTLDKAIEQVEKLTERKPRNGICDRGYRGRSKVRDTLIHIPKSFSKALSTYRKNKERKYFRKRAGIEPVIGHLKEDHRLSRNYYKGITGDEINVMLAAAGFNFKRMMNKWKSSFWLFLEKIIVFLNRQLHPIRGGEILQTREKWAF</sequence>
<name>A0A1G4G4U2_9BACT</name>
<evidence type="ECO:0000259" key="2">
    <source>
        <dbReference type="Pfam" id="PF13751"/>
    </source>
</evidence>
<dbReference type="KEGG" id="pmuc:ING2E5A_0716"/>
<dbReference type="AlphaFoldDB" id="A0A1G4G4U2"/>
<keyword evidence="4" id="KW-1185">Reference proteome</keyword>
<dbReference type="EMBL" id="LT608328">
    <property type="protein sequence ID" value="SCM56088.1"/>
    <property type="molecule type" value="Genomic_DNA"/>
</dbReference>
<dbReference type="RefSeq" id="WP_071136198.1">
    <property type="nucleotide sequence ID" value="NZ_LT608328.1"/>
</dbReference>
<accession>A0A1G4G4U2</accession>
<dbReference type="InterPro" id="IPR008490">
    <property type="entry name" value="Transposase_InsH_N"/>
</dbReference>
<evidence type="ECO:0000313" key="4">
    <source>
        <dbReference type="Proteomes" id="UP000178485"/>
    </source>
</evidence>
<evidence type="ECO:0008006" key="5">
    <source>
        <dbReference type="Google" id="ProtNLM"/>
    </source>
</evidence>
<dbReference type="NCBIfam" id="NF033578">
    <property type="entry name" value="transpos_IS5_1"/>
    <property type="match status" value="1"/>
</dbReference>
<dbReference type="Pfam" id="PF13751">
    <property type="entry name" value="DDE_Tnp_1_6"/>
    <property type="match status" value="1"/>
</dbReference>
<dbReference type="Pfam" id="PF05598">
    <property type="entry name" value="DUF772"/>
    <property type="match status" value="1"/>
</dbReference>
<evidence type="ECO:0000259" key="1">
    <source>
        <dbReference type="Pfam" id="PF05598"/>
    </source>
</evidence>
<gene>
    <name evidence="3" type="ORF">ING2E5A_0716</name>
</gene>
<dbReference type="Proteomes" id="UP000178485">
    <property type="component" value="Chromosome i"/>
</dbReference>
<proteinExistence type="predicted"/>
<dbReference type="PANTHER" id="PTHR33803">
    <property type="entry name" value="IS1478 TRANSPOSASE"/>
    <property type="match status" value="1"/>
</dbReference>
<feature type="domain" description="Transposase InsH N-terminal" evidence="1">
    <location>
        <begin position="16"/>
        <end position="114"/>
    </location>
</feature>
<feature type="domain" description="Transposase DDE" evidence="2">
    <location>
        <begin position="358"/>
        <end position="410"/>
    </location>
</feature>
<protein>
    <recommendedName>
        <fullName evidence="5">Transposase InsH N-terminal domain-containing protein</fullName>
    </recommendedName>
</protein>